<evidence type="ECO:0000313" key="1">
    <source>
        <dbReference type="EMBL" id="ETY75713.1"/>
    </source>
</evidence>
<dbReference type="PATRIC" id="fig|1400520.3.peg.144"/>
<evidence type="ECO:0000313" key="2">
    <source>
        <dbReference type="Proteomes" id="UP000019247"/>
    </source>
</evidence>
<sequence>MVPGTAALIGPQKIIEVILMRLKDLTGETFSRLTVVERAESAPNGNARWLCQCSCGRQVVVDSYRLRKGITKSCGCLRADVSRKNIFENPKTRKNMGRSDNLPLYQGTSVDRLKPNSRNRSGVIGVSFDRCSQKWVARLMYRGRLVLNQQFADMDDAILARKQAEQRYVMPVLEEYANQSAE</sequence>
<dbReference type="AlphaFoldDB" id="W6TBB6"/>
<protein>
    <submittedName>
        <fullName evidence="1">Uncharacterized protein</fullName>
    </submittedName>
</protein>
<proteinExistence type="predicted"/>
<dbReference type="Proteomes" id="UP000019247">
    <property type="component" value="Unassembled WGS sequence"/>
</dbReference>
<organism evidence="1 2">
    <name type="scientific">Lactiplantibacillus fabifermentans T30PCM01</name>
    <dbReference type="NCBI Taxonomy" id="1400520"/>
    <lineage>
        <taxon>Bacteria</taxon>
        <taxon>Bacillati</taxon>
        <taxon>Bacillota</taxon>
        <taxon>Bacilli</taxon>
        <taxon>Lactobacillales</taxon>
        <taxon>Lactobacillaceae</taxon>
        <taxon>Lactiplantibacillus</taxon>
    </lineage>
</organism>
<dbReference type="EMBL" id="AWWK01000004">
    <property type="protein sequence ID" value="ETY75713.1"/>
    <property type="molecule type" value="Genomic_DNA"/>
</dbReference>
<gene>
    <name evidence="1" type="ORF">LFAB_00745</name>
</gene>
<dbReference type="eggNOG" id="ENOG503328X">
    <property type="taxonomic scope" value="Bacteria"/>
</dbReference>
<accession>W6TBB6</accession>
<dbReference type="HOGENOM" id="CLU_074053_2_0_9"/>
<comment type="caution">
    <text evidence="1">The sequence shown here is derived from an EMBL/GenBank/DDBJ whole genome shotgun (WGS) entry which is preliminary data.</text>
</comment>
<dbReference type="STRING" id="1400520.LFAB_00745"/>
<name>W6TBB6_9LACO</name>
<reference evidence="1 2" key="1">
    <citation type="journal article" date="2014" name="Genome Announc.">
        <title>Genome Sequence of Lactobacillus fabifermentans Strain T30PCM01, Isolated from Fermenting Grape Marc.</title>
        <authorList>
            <person name="Treu L."/>
            <person name="Vendramin V."/>
            <person name="Bovo B."/>
            <person name="Giacomini A."/>
            <person name="Corich V."/>
            <person name="Campanaro S."/>
        </authorList>
    </citation>
    <scope>NUCLEOTIDE SEQUENCE [LARGE SCALE GENOMIC DNA]</scope>
    <source>
        <strain evidence="1 2">T30PCM01</strain>
    </source>
</reference>